<dbReference type="PROSITE" id="PS50113">
    <property type="entry name" value="PAC"/>
    <property type="match status" value="1"/>
</dbReference>
<dbReference type="InterPro" id="IPR000160">
    <property type="entry name" value="GGDEF_dom"/>
</dbReference>
<dbReference type="SUPFAM" id="SSF55785">
    <property type="entry name" value="PYP-like sensor domain (PAS domain)"/>
    <property type="match status" value="1"/>
</dbReference>
<dbReference type="CDD" id="cd01948">
    <property type="entry name" value="EAL"/>
    <property type="match status" value="1"/>
</dbReference>
<dbReference type="NCBIfam" id="TIGR00254">
    <property type="entry name" value="GGDEF"/>
    <property type="match status" value="1"/>
</dbReference>
<name>A0A3N2QUU7_9RHOB</name>
<dbReference type="SMART" id="SM00086">
    <property type="entry name" value="PAC"/>
    <property type="match status" value="1"/>
</dbReference>
<dbReference type="PROSITE" id="PS50883">
    <property type="entry name" value="EAL"/>
    <property type="match status" value="1"/>
</dbReference>
<dbReference type="SUPFAM" id="SSF55073">
    <property type="entry name" value="Nucleotide cyclase"/>
    <property type="match status" value="1"/>
</dbReference>
<dbReference type="Gene3D" id="3.30.70.270">
    <property type="match status" value="1"/>
</dbReference>
<dbReference type="FunFam" id="3.30.70.270:FF:000001">
    <property type="entry name" value="Diguanylate cyclase domain protein"/>
    <property type="match status" value="1"/>
</dbReference>
<dbReference type="PROSITE" id="PS50112">
    <property type="entry name" value="PAS"/>
    <property type="match status" value="1"/>
</dbReference>
<dbReference type="SMART" id="SM00267">
    <property type="entry name" value="GGDEF"/>
    <property type="match status" value="1"/>
</dbReference>
<dbReference type="Pfam" id="PF13426">
    <property type="entry name" value="PAS_9"/>
    <property type="match status" value="1"/>
</dbReference>
<evidence type="ECO:0000313" key="5">
    <source>
        <dbReference type="EMBL" id="ROT98998.1"/>
    </source>
</evidence>
<dbReference type="EMBL" id="RDRB01000008">
    <property type="protein sequence ID" value="ROT98998.1"/>
    <property type="molecule type" value="Genomic_DNA"/>
</dbReference>
<dbReference type="PANTHER" id="PTHR44757:SF2">
    <property type="entry name" value="BIOFILM ARCHITECTURE MAINTENANCE PROTEIN MBAA"/>
    <property type="match status" value="1"/>
</dbReference>
<proteinExistence type="predicted"/>
<dbReference type="Gene3D" id="3.30.450.20">
    <property type="entry name" value="PAS domain"/>
    <property type="match status" value="1"/>
</dbReference>
<dbReference type="RefSeq" id="WP_123643179.1">
    <property type="nucleotide sequence ID" value="NZ_ML119088.1"/>
</dbReference>
<dbReference type="GO" id="GO:0003824">
    <property type="term" value="F:catalytic activity"/>
    <property type="evidence" value="ECO:0007669"/>
    <property type="project" value="UniProtKB-ARBA"/>
</dbReference>
<evidence type="ECO:0000259" key="1">
    <source>
        <dbReference type="PROSITE" id="PS50112"/>
    </source>
</evidence>
<evidence type="ECO:0000259" key="4">
    <source>
        <dbReference type="PROSITE" id="PS50887"/>
    </source>
</evidence>
<feature type="domain" description="PAC" evidence="2">
    <location>
        <begin position="123"/>
        <end position="177"/>
    </location>
</feature>
<dbReference type="InterPro" id="IPR052155">
    <property type="entry name" value="Biofilm_reg_signaling"/>
</dbReference>
<evidence type="ECO:0000313" key="6">
    <source>
        <dbReference type="Proteomes" id="UP000268016"/>
    </source>
</evidence>
<dbReference type="CDD" id="cd00130">
    <property type="entry name" value="PAS"/>
    <property type="match status" value="1"/>
</dbReference>
<dbReference type="OrthoDB" id="9814202at2"/>
<dbReference type="InterPro" id="IPR029787">
    <property type="entry name" value="Nucleotide_cyclase"/>
</dbReference>
<dbReference type="Pfam" id="PF00990">
    <property type="entry name" value="GGDEF"/>
    <property type="match status" value="1"/>
</dbReference>
<dbReference type="CDD" id="cd01949">
    <property type="entry name" value="GGDEF"/>
    <property type="match status" value="1"/>
</dbReference>
<dbReference type="Proteomes" id="UP000268016">
    <property type="component" value="Unassembled WGS sequence"/>
</dbReference>
<dbReference type="InterPro" id="IPR000014">
    <property type="entry name" value="PAS"/>
</dbReference>
<dbReference type="InterPro" id="IPR035919">
    <property type="entry name" value="EAL_sf"/>
</dbReference>
<evidence type="ECO:0000259" key="3">
    <source>
        <dbReference type="PROSITE" id="PS50883"/>
    </source>
</evidence>
<accession>A0A3N2QUU7</accession>
<dbReference type="Pfam" id="PF00563">
    <property type="entry name" value="EAL"/>
    <property type="match status" value="1"/>
</dbReference>
<dbReference type="InterPro" id="IPR001633">
    <property type="entry name" value="EAL_dom"/>
</dbReference>
<gene>
    <name evidence="5" type="ORF">EAT49_15335</name>
</gene>
<sequence>MSFMVISFLVLIAVTSATAALAWRLWCALREVRADLHGTRVDLVRQLREAEYFRMAAEHANDGIVIQEMDGRVVWPNPAYCRIMGLPRTEIVGRNPLTYAVPARDRPDEAAIRAFRYHPRDPSTQRLQLFRNVRSDGTEFWNQINISFRRDATGRENAILVCRDVTEQIEREERLHQATQELRIRATHDTMTGLANRTEMMRVASEALRQARTDGTRLGMLHIDLDKFKEINDTHGHAAGDSMLVHVARLLKDGVRADDLVARIGGDEFVVICPGLRTLDDLRGIAGGLVANARRPLAWNDRQLPVGASVGAALSGPETRDADMLLQQADFALYEAKRRGRGRVAVYDETLHERQMAEQRRALELREAIEFGELECHFQPKLDLVTGRVTGFETLMRWRHPTEGLMSPGSFLDLVGDLGLLAAADLGSMGMALDLKSRLDAAGHSGLGIAFNASTELLTHPDFVPRLVHGVEGRRIPRADITIEVLETTMLGALTADSPQGRVIGDLATAGFNVVLDDFGTGHAGLAHLAWMPVTGVKIDRTLVAGLLTDTTSAKITRAIIDLCHDLGLGVVAEGVESAEAAACLRAMGCPTIQGFWLSRPLAEADVFAWLDARDPLLQTGTG</sequence>
<dbReference type="Gene3D" id="3.20.20.450">
    <property type="entry name" value="EAL domain"/>
    <property type="match status" value="1"/>
</dbReference>
<keyword evidence="6" id="KW-1185">Reference proteome</keyword>
<feature type="domain" description="PAS" evidence="1">
    <location>
        <begin position="49"/>
        <end position="97"/>
    </location>
</feature>
<dbReference type="PROSITE" id="PS50887">
    <property type="entry name" value="GGDEF"/>
    <property type="match status" value="1"/>
</dbReference>
<feature type="domain" description="EAL" evidence="3">
    <location>
        <begin position="358"/>
        <end position="615"/>
    </location>
</feature>
<evidence type="ECO:0000259" key="2">
    <source>
        <dbReference type="PROSITE" id="PS50113"/>
    </source>
</evidence>
<dbReference type="InterPro" id="IPR035965">
    <property type="entry name" value="PAS-like_dom_sf"/>
</dbReference>
<dbReference type="InterPro" id="IPR000700">
    <property type="entry name" value="PAS-assoc_C"/>
</dbReference>
<comment type="caution">
    <text evidence="5">The sequence shown here is derived from an EMBL/GenBank/DDBJ whole genome shotgun (WGS) entry which is preliminary data.</text>
</comment>
<feature type="domain" description="GGDEF" evidence="4">
    <location>
        <begin position="216"/>
        <end position="349"/>
    </location>
</feature>
<protein>
    <submittedName>
        <fullName evidence="5">EAL domain-containing protein</fullName>
    </submittedName>
</protein>
<dbReference type="InterPro" id="IPR001610">
    <property type="entry name" value="PAC"/>
</dbReference>
<dbReference type="InterPro" id="IPR043128">
    <property type="entry name" value="Rev_trsase/Diguanyl_cyclase"/>
</dbReference>
<reference evidence="5 6" key="1">
    <citation type="submission" date="2018-10" db="EMBL/GenBank/DDBJ databases">
        <title>Histidinibacterium lentulum gen. nov., sp. nov., a marine bacterium from the culture broth of Picochlorum sp. 122.</title>
        <authorList>
            <person name="Wang G."/>
        </authorList>
    </citation>
    <scope>NUCLEOTIDE SEQUENCE [LARGE SCALE GENOMIC DNA]</scope>
    <source>
        <strain evidence="5 6">B17</strain>
    </source>
</reference>
<dbReference type="SUPFAM" id="SSF141868">
    <property type="entry name" value="EAL domain-like"/>
    <property type="match status" value="1"/>
</dbReference>
<organism evidence="5 6">
    <name type="scientific">Histidinibacterium lentulum</name>
    <dbReference type="NCBI Taxonomy" id="2480588"/>
    <lineage>
        <taxon>Bacteria</taxon>
        <taxon>Pseudomonadati</taxon>
        <taxon>Pseudomonadota</taxon>
        <taxon>Alphaproteobacteria</taxon>
        <taxon>Rhodobacterales</taxon>
        <taxon>Paracoccaceae</taxon>
        <taxon>Histidinibacterium</taxon>
    </lineage>
</organism>
<dbReference type="SMART" id="SM00052">
    <property type="entry name" value="EAL"/>
    <property type="match status" value="1"/>
</dbReference>
<dbReference type="NCBIfam" id="TIGR00229">
    <property type="entry name" value="sensory_box"/>
    <property type="match status" value="1"/>
</dbReference>
<dbReference type="AlphaFoldDB" id="A0A3N2QUU7"/>
<dbReference type="SMART" id="SM00091">
    <property type="entry name" value="PAS"/>
    <property type="match status" value="1"/>
</dbReference>
<dbReference type="PANTHER" id="PTHR44757">
    <property type="entry name" value="DIGUANYLATE CYCLASE DGCP"/>
    <property type="match status" value="1"/>
</dbReference>